<reference evidence="2" key="1">
    <citation type="journal article" date="2019" name="Int. J. Syst. Evol. Microbiol.">
        <title>The Global Catalogue of Microorganisms (GCM) 10K type strain sequencing project: providing services to taxonomists for standard genome sequencing and annotation.</title>
        <authorList>
            <consortium name="The Broad Institute Genomics Platform"/>
            <consortium name="The Broad Institute Genome Sequencing Center for Infectious Disease"/>
            <person name="Wu L."/>
            <person name="Ma J."/>
        </authorList>
    </citation>
    <scope>NUCLEOTIDE SEQUENCE [LARGE SCALE GENOMIC DNA]</scope>
    <source>
        <strain evidence="2">CGMCC 4.7246</strain>
    </source>
</reference>
<proteinExistence type="predicted"/>
<dbReference type="EMBL" id="JBHSQO010000034">
    <property type="protein sequence ID" value="MFC6092833.1"/>
    <property type="molecule type" value="Genomic_DNA"/>
</dbReference>
<evidence type="ECO:0000313" key="1">
    <source>
        <dbReference type="EMBL" id="MFC6092833.1"/>
    </source>
</evidence>
<dbReference type="Proteomes" id="UP001596220">
    <property type="component" value="Unassembled WGS sequence"/>
</dbReference>
<evidence type="ECO:0000313" key="2">
    <source>
        <dbReference type="Proteomes" id="UP001596220"/>
    </source>
</evidence>
<keyword evidence="2" id="KW-1185">Reference proteome</keyword>
<comment type="caution">
    <text evidence="1">The sequence shown here is derived from an EMBL/GenBank/DDBJ whole genome shotgun (WGS) entry which is preliminary data.</text>
</comment>
<sequence>MDAVVCALTPDEPARLDLEVRRLTDPALRGGEAADERCPVIAR</sequence>
<name>A0ABW1PB40_9PSEU</name>
<accession>A0ABW1PB40</accession>
<organism evidence="1 2">
    <name type="scientific">Saccharothrix lopnurensis</name>
    <dbReference type="NCBI Taxonomy" id="1670621"/>
    <lineage>
        <taxon>Bacteria</taxon>
        <taxon>Bacillati</taxon>
        <taxon>Actinomycetota</taxon>
        <taxon>Actinomycetes</taxon>
        <taxon>Pseudonocardiales</taxon>
        <taxon>Pseudonocardiaceae</taxon>
        <taxon>Saccharothrix</taxon>
    </lineage>
</organism>
<gene>
    <name evidence="1" type="ORF">ACFP3R_26475</name>
</gene>
<protein>
    <submittedName>
        <fullName evidence="1">Uncharacterized protein</fullName>
    </submittedName>
</protein>
<dbReference type="RefSeq" id="WP_380639437.1">
    <property type="nucleotide sequence ID" value="NZ_JBHSQO010000034.1"/>
</dbReference>